<feature type="domain" description="Bacteriophage T5 Orf172 DNA-binding" evidence="2">
    <location>
        <begin position="116"/>
        <end position="207"/>
    </location>
</feature>
<dbReference type="SMART" id="SM00974">
    <property type="entry name" value="T5orf172"/>
    <property type="match status" value="1"/>
</dbReference>
<dbReference type="InParanoid" id="G2Q708"/>
<evidence type="ECO:0000313" key="4">
    <source>
        <dbReference type="Proteomes" id="UP000007322"/>
    </source>
</evidence>
<dbReference type="Pfam" id="PF10544">
    <property type="entry name" value="T5orf172"/>
    <property type="match status" value="1"/>
</dbReference>
<feature type="region of interest" description="Disordered" evidence="1">
    <location>
        <begin position="55"/>
        <end position="82"/>
    </location>
</feature>
<dbReference type="KEGG" id="mtm:MYCTH_2313963"/>
<gene>
    <name evidence="3" type="ORF">MYCTH_2313963</name>
</gene>
<keyword evidence="4" id="KW-1185">Reference proteome</keyword>
<evidence type="ECO:0000256" key="1">
    <source>
        <dbReference type="SAM" id="MobiDB-lite"/>
    </source>
</evidence>
<dbReference type="Proteomes" id="UP000007322">
    <property type="component" value="Chromosome 1"/>
</dbReference>
<proteinExistence type="predicted"/>
<dbReference type="AlphaFoldDB" id="G2Q708"/>
<feature type="compositionally biased region" description="Polar residues" evidence="1">
    <location>
        <begin position="58"/>
        <end position="71"/>
    </location>
</feature>
<feature type="non-terminal residue" evidence="3">
    <location>
        <position position="266"/>
    </location>
</feature>
<dbReference type="GeneID" id="11512959"/>
<feature type="region of interest" description="Disordered" evidence="1">
    <location>
        <begin position="243"/>
        <end position="266"/>
    </location>
</feature>
<dbReference type="PANTHER" id="PTHR28094:SF1">
    <property type="entry name" value="MEIOTICALLY UP-REGULATED GENE 113 PROTEIN"/>
    <property type="match status" value="1"/>
</dbReference>
<dbReference type="EMBL" id="CP003002">
    <property type="protein sequence ID" value="AEO54788.1"/>
    <property type="molecule type" value="Genomic_DNA"/>
</dbReference>
<dbReference type="RefSeq" id="XP_003660033.1">
    <property type="nucleotide sequence ID" value="XM_003659985.1"/>
</dbReference>
<evidence type="ECO:0000259" key="2">
    <source>
        <dbReference type="SMART" id="SM00974"/>
    </source>
</evidence>
<dbReference type="InterPro" id="IPR018306">
    <property type="entry name" value="Phage_T5_Orf172_DNA-bd"/>
</dbReference>
<dbReference type="InterPro" id="IPR053006">
    <property type="entry name" value="Meiosis_regulatory"/>
</dbReference>
<evidence type="ECO:0000313" key="3">
    <source>
        <dbReference type="EMBL" id="AEO54788.1"/>
    </source>
</evidence>
<dbReference type="PANTHER" id="PTHR28094">
    <property type="entry name" value="MEIOTICALLY UP-REGULATED GENE 113 PROTEIN"/>
    <property type="match status" value="1"/>
</dbReference>
<dbReference type="VEuPathDB" id="FungiDB:MYCTH_2313963"/>
<feature type="compositionally biased region" description="Polar residues" evidence="1">
    <location>
        <begin position="17"/>
        <end position="26"/>
    </location>
</feature>
<accession>G2Q708</accession>
<sequence length="266" mass="29300">MNHLAVPPHLRVAHGGSIQQHGWSPDTTTPTPTPTGSDESITTTTLDLEATLAATSTPLFSTGSPTGSSPQVRRPSTPPEAPEYINHEIATLLRNPAGLSPSQIEWGYVYLLTTSHDGTPLVKIGSTKGSPDARKQKHRLQCGATLGDLETFGNPHVVCRYPRHVERLAHAELRDRQYPFGCACGIRNHREYFAVDPHVARRVVERWIRFCDQEPWHFPGRAASSPTTDGGFPCDHDPAGGPRWCRSPGRSPRQGACRGRLEREWV</sequence>
<dbReference type="eggNOG" id="ENOG502RIBD">
    <property type="taxonomic scope" value="Eukaryota"/>
</dbReference>
<name>G2Q708_THET4</name>
<protein>
    <recommendedName>
        <fullName evidence="2">Bacteriophage T5 Orf172 DNA-binding domain-containing protein</fullName>
    </recommendedName>
</protein>
<organism evidence="3 4">
    <name type="scientific">Thermothelomyces thermophilus (strain ATCC 42464 / BCRC 31852 / DSM 1799)</name>
    <name type="common">Sporotrichum thermophile</name>
    <dbReference type="NCBI Taxonomy" id="573729"/>
    <lineage>
        <taxon>Eukaryota</taxon>
        <taxon>Fungi</taxon>
        <taxon>Dikarya</taxon>
        <taxon>Ascomycota</taxon>
        <taxon>Pezizomycotina</taxon>
        <taxon>Sordariomycetes</taxon>
        <taxon>Sordariomycetidae</taxon>
        <taxon>Sordariales</taxon>
        <taxon>Chaetomiaceae</taxon>
        <taxon>Thermothelomyces</taxon>
    </lineage>
</organism>
<dbReference type="OrthoDB" id="3511049at2759"/>
<dbReference type="HOGENOM" id="CLU_1047918_0_0_1"/>
<reference evidence="3 4" key="1">
    <citation type="journal article" date="2011" name="Nat. Biotechnol.">
        <title>Comparative genomic analysis of the thermophilic biomass-degrading fungi Myceliophthora thermophila and Thielavia terrestris.</title>
        <authorList>
            <person name="Berka R.M."/>
            <person name="Grigoriev I.V."/>
            <person name="Otillar R."/>
            <person name="Salamov A."/>
            <person name="Grimwood J."/>
            <person name="Reid I."/>
            <person name="Ishmael N."/>
            <person name="John T."/>
            <person name="Darmond C."/>
            <person name="Moisan M.-C."/>
            <person name="Henrissat B."/>
            <person name="Coutinho P.M."/>
            <person name="Lombard V."/>
            <person name="Natvig D.O."/>
            <person name="Lindquist E."/>
            <person name="Schmutz J."/>
            <person name="Lucas S."/>
            <person name="Harris P."/>
            <person name="Powlowski J."/>
            <person name="Bellemare A."/>
            <person name="Taylor D."/>
            <person name="Butler G."/>
            <person name="de Vries R.P."/>
            <person name="Allijn I.E."/>
            <person name="van den Brink J."/>
            <person name="Ushinsky S."/>
            <person name="Storms R."/>
            <person name="Powell A.J."/>
            <person name="Paulsen I.T."/>
            <person name="Elbourne L.D.H."/>
            <person name="Baker S.E."/>
            <person name="Magnuson J."/>
            <person name="LaBoissiere S."/>
            <person name="Clutterbuck A.J."/>
            <person name="Martinez D."/>
            <person name="Wogulis M."/>
            <person name="de Leon A.L."/>
            <person name="Rey M.W."/>
            <person name="Tsang A."/>
        </authorList>
    </citation>
    <scope>NUCLEOTIDE SEQUENCE [LARGE SCALE GENOMIC DNA]</scope>
    <source>
        <strain evidence="4">ATCC 42464 / BCRC 31852 / DSM 1799</strain>
    </source>
</reference>
<feature type="region of interest" description="Disordered" evidence="1">
    <location>
        <begin position="15"/>
        <end position="41"/>
    </location>
</feature>